<dbReference type="InterPro" id="IPR004843">
    <property type="entry name" value="Calcineurin-like_PHP"/>
</dbReference>
<dbReference type="GO" id="GO:0005737">
    <property type="term" value="C:cytoplasm"/>
    <property type="evidence" value="ECO:0007669"/>
    <property type="project" value="TreeGrafter"/>
</dbReference>
<reference evidence="2 3" key="1">
    <citation type="submission" date="2017-01" db="EMBL/GenBank/DDBJ databases">
        <title>Genome Analysis of Deinococcus marmoris KOPRI26562.</title>
        <authorList>
            <person name="Kim J.H."/>
            <person name="Oh H.-M."/>
        </authorList>
    </citation>
    <scope>NUCLEOTIDE SEQUENCE [LARGE SCALE GENOMIC DNA]</scope>
    <source>
        <strain evidence="2 3">KOPRI26562</strain>
    </source>
</reference>
<dbReference type="InterPro" id="IPR050126">
    <property type="entry name" value="Ap4A_hydrolase"/>
</dbReference>
<dbReference type="RefSeq" id="WP_075830159.1">
    <property type="nucleotide sequence ID" value="NZ_MSTI01000007.1"/>
</dbReference>
<feature type="domain" description="Calcineurin-like phosphoesterase" evidence="1">
    <location>
        <begin position="6"/>
        <end position="166"/>
    </location>
</feature>
<dbReference type="GO" id="GO:0008803">
    <property type="term" value="F:bis(5'-nucleosyl)-tetraphosphatase (symmetrical) activity"/>
    <property type="evidence" value="ECO:0007669"/>
    <property type="project" value="TreeGrafter"/>
</dbReference>
<dbReference type="Gene3D" id="3.60.21.10">
    <property type="match status" value="1"/>
</dbReference>
<protein>
    <submittedName>
        <fullName evidence="2">Serine/threonine protein phosphatase</fullName>
    </submittedName>
</protein>
<organism evidence="2 3">
    <name type="scientific">Deinococcus marmoris</name>
    <dbReference type="NCBI Taxonomy" id="249408"/>
    <lineage>
        <taxon>Bacteria</taxon>
        <taxon>Thermotogati</taxon>
        <taxon>Deinococcota</taxon>
        <taxon>Deinococci</taxon>
        <taxon>Deinococcales</taxon>
        <taxon>Deinococcaceae</taxon>
        <taxon>Deinococcus</taxon>
    </lineage>
</organism>
<dbReference type="InterPro" id="IPR029052">
    <property type="entry name" value="Metallo-depent_PP-like"/>
</dbReference>
<dbReference type="AlphaFoldDB" id="A0A1U7P4V6"/>
<sequence>MNTLPIVIGDIHGRLDLLRLALDRFPHRPVVFIGDLVDRGFESRGVVGLVRALAAAGRAQLCLGNHEEMLITAVLKGRARDHWLDNGGQATLDSYGGDSADLEDDAQWLLEHARPWIQRGHVLFAHAMRPDPSDQDEDIHLWGRPGEAPLHRLRPGVSHSVHGHTPMERPVSLQAPDGTVAWFIDTGAFHTGVLCALDTADWTPHLIRLEEQDGST</sequence>
<name>A0A1U7P4V6_9DEIO</name>
<evidence type="ECO:0000313" key="2">
    <source>
        <dbReference type="EMBL" id="OLV20207.1"/>
    </source>
</evidence>
<dbReference type="PANTHER" id="PTHR42850:SF4">
    <property type="entry name" value="ZINC-DEPENDENT ENDOPOLYPHOSPHATASE"/>
    <property type="match status" value="1"/>
</dbReference>
<dbReference type="GO" id="GO:0016791">
    <property type="term" value="F:phosphatase activity"/>
    <property type="evidence" value="ECO:0007669"/>
    <property type="project" value="TreeGrafter"/>
</dbReference>
<accession>A0A1U7P4V6</accession>
<keyword evidence="3" id="KW-1185">Reference proteome</keyword>
<proteinExistence type="predicted"/>
<dbReference type="GO" id="GO:0110154">
    <property type="term" value="P:RNA decapping"/>
    <property type="evidence" value="ECO:0007669"/>
    <property type="project" value="TreeGrafter"/>
</dbReference>
<evidence type="ECO:0000259" key="1">
    <source>
        <dbReference type="Pfam" id="PF00149"/>
    </source>
</evidence>
<dbReference type="EMBL" id="MSTI01000007">
    <property type="protein sequence ID" value="OLV20207.1"/>
    <property type="molecule type" value="Genomic_DNA"/>
</dbReference>
<dbReference type="Proteomes" id="UP000186607">
    <property type="component" value="Unassembled WGS sequence"/>
</dbReference>
<dbReference type="STRING" id="249408.BOO71_0000649"/>
<evidence type="ECO:0000313" key="3">
    <source>
        <dbReference type="Proteomes" id="UP000186607"/>
    </source>
</evidence>
<dbReference type="PANTHER" id="PTHR42850">
    <property type="entry name" value="METALLOPHOSPHOESTERASE"/>
    <property type="match status" value="1"/>
</dbReference>
<dbReference type="SUPFAM" id="SSF56300">
    <property type="entry name" value="Metallo-dependent phosphatases"/>
    <property type="match status" value="1"/>
</dbReference>
<dbReference type="Pfam" id="PF00149">
    <property type="entry name" value="Metallophos"/>
    <property type="match status" value="1"/>
</dbReference>
<gene>
    <name evidence="2" type="ORF">BOO71_0000649</name>
</gene>
<comment type="caution">
    <text evidence="2">The sequence shown here is derived from an EMBL/GenBank/DDBJ whole genome shotgun (WGS) entry which is preliminary data.</text>
</comment>